<keyword evidence="2" id="KW-0472">Membrane</keyword>
<evidence type="ECO:0000256" key="1">
    <source>
        <dbReference type="SAM" id="MobiDB-lite"/>
    </source>
</evidence>
<dbReference type="EMBL" id="ML977319">
    <property type="protein sequence ID" value="KAF2117187.1"/>
    <property type="molecule type" value="Genomic_DNA"/>
</dbReference>
<feature type="region of interest" description="Disordered" evidence="1">
    <location>
        <begin position="1"/>
        <end position="22"/>
    </location>
</feature>
<keyword evidence="2" id="KW-1133">Transmembrane helix</keyword>
<dbReference type="AlphaFoldDB" id="A0A6A5ZEN0"/>
<proteinExistence type="predicted"/>
<evidence type="ECO:0000313" key="3">
    <source>
        <dbReference type="EMBL" id="KAF2117187.1"/>
    </source>
</evidence>
<reference evidence="3" key="1">
    <citation type="journal article" date="2020" name="Stud. Mycol.">
        <title>101 Dothideomycetes genomes: a test case for predicting lifestyles and emergence of pathogens.</title>
        <authorList>
            <person name="Haridas S."/>
            <person name="Albert R."/>
            <person name="Binder M."/>
            <person name="Bloem J."/>
            <person name="Labutti K."/>
            <person name="Salamov A."/>
            <person name="Andreopoulos B."/>
            <person name="Baker S."/>
            <person name="Barry K."/>
            <person name="Bills G."/>
            <person name="Bluhm B."/>
            <person name="Cannon C."/>
            <person name="Castanera R."/>
            <person name="Culley D."/>
            <person name="Daum C."/>
            <person name="Ezra D."/>
            <person name="Gonzalez J."/>
            <person name="Henrissat B."/>
            <person name="Kuo A."/>
            <person name="Liang C."/>
            <person name="Lipzen A."/>
            <person name="Lutzoni F."/>
            <person name="Magnuson J."/>
            <person name="Mondo S."/>
            <person name="Nolan M."/>
            <person name="Ohm R."/>
            <person name="Pangilinan J."/>
            <person name="Park H.-J."/>
            <person name="Ramirez L."/>
            <person name="Alfaro M."/>
            <person name="Sun H."/>
            <person name="Tritt A."/>
            <person name="Yoshinaga Y."/>
            <person name="Zwiers L.-H."/>
            <person name="Turgeon B."/>
            <person name="Goodwin S."/>
            <person name="Spatafora J."/>
            <person name="Crous P."/>
            <person name="Grigoriev I."/>
        </authorList>
    </citation>
    <scope>NUCLEOTIDE SEQUENCE</scope>
    <source>
        <strain evidence="3">CBS 627.86</strain>
    </source>
</reference>
<keyword evidence="2" id="KW-0812">Transmembrane</keyword>
<accession>A0A6A5ZEN0</accession>
<organism evidence="3 4">
    <name type="scientific">Lophiotrema nucula</name>
    <dbReference type="NCBI Taxonomy" id="690887"/>
    <lineage>
        <taxon>Eukaryota</taxon>
        <taxon>Fungi</taxon>
        <taxon>Dikarya</taxon>
        <taxon>Ascomycota</taxon>
        <taxon>Pezizomycotina</taxon>
        <taxon>Dothideomycetes</taxon>
        <taxon>Pleosporomycetidae</taxon>
        <taxon>Pleosporales</taxon>
        <taxon>Lophiotremataceae</taxon>
        <taxon>Lophiotrema</taxon>
    </lineage>
</organism>
<keyword evidence="4" id="KW-1185">Reference proteome</keyword>
<sequence>MSSKFQEDLGSPKQHDNFVPADHLDPAHPMFPVDLESLLEPPRHEKKVLGLKQKNFRIALSITIAIAVTALVTVVGLSFGKSHPPTFGPQGPKSIVTVNVTEIATIMTRFAQLVVPTPVTRTVTVGPAPELDTSPVPTT</sequence>
<name>A0A6A5ZEN0_9PLEO</name>
<evidence type="ECO:0000313" key="4">
    <source>
        <dbReference type="Proteomes" id="UP000799770"/>
    </source>
</evidence>
<dbReference type="Proteomes" id="UP000799770">
    <property type="component" value="Unassembled WGS sequence"/>
</dbReference>
<feature type="transmembrane region" description="Helical" evidence="2">
    <location>
        <begin position="56"/>
        <end position="79"/>
    </location>
</feature>
<protein>
    <submittedName>
        <fullName evidence="3">Uncharacterized protein</fullName>
    </submittedName>
</protein>
<evidence type="ECO:0000256" key="2">
    <source>
        <dbReference type="SAM" id="Phobius"/>
    </source>
</evidence>
<gene>
    <name evidence="3" type="ORF">BDV96DRAFT_644618</name>
</gene>